<feature type="transmembrane region" description="Helical" evidence="6">
    <location>
        <begin position="242"/>
        <end position="263"/>
    </location>
</feature>
<protein>
    <recommendedName>
        <fullName evidence="8">Major facilitator superfamily (MFS) profile domain-containing protein</fullName>
    </recommendedName>
</protein>
<dbReference type="EMBL" id="UOED01000011">
    <property type="protein sequence ID" value="VAV86596.1"/>
    <property type="molecule type" value="Genomic_DNA"/>
</dbReference>
<dbReference type="PANTHER" id="PTHR43124:SF10">
    <property type="entry name" value="PURINE EFFLUX PUMP PBUE"/>
    <property type="match status" value="1"/>
</dbReference>
<evidence type="ECO:0008006" key="8">
    <source>
        <dbReference type="Google" id="ProtNLM"/>
    </source>
</evidence>
<dbReference type="GO" id="GO:0022857">
    <property type="term" value="F:transmembrane transporter activity"/>
    <property type="evidence" value="ECO:0007669"/>
    <property type="project" value="InterPro"/>
</dbReference>
<evidence type="ECO:0000256" key="1">
    <source>
        <dbReference type="ARBA" id="ARBA00004651"/>
    </source>
</evidence>
<evidence type="ECO:0000256" key="2">
    <source>
        <dbReference type="ARBA" id="ARBA00022475"/>
    </source>
</evidence>
<keyword evidence="5 6" id="KW-0472">Membrane</keyword>
<dbReference type="AlphaFoldDB" id="A0A3B0RCE9"/>
<proteinExistence type="predicted"/>
<evidence type="ECO:0000256" key="5">
    <source>
        <dbReference type="ARBA" id="ARBA00023136"/>
    </source>
</evidence>
<feature type="transmembrane region" description="Helical" evidence="6">
    <location>
        <begin position="105"/>
        <end position="124"/>
    </location>
</feature>
<evidence type="ECO:0000256" key="3">
    <source>
        <dbReference type="ARBA" id="ARBA00022692"/>
    </source>
</evidence>
<name>A0A3B0RCE9_9ZZZZ</name>
<feature type="transmembrane region" description="Helical" evidence="6">
    <location>
        <begin position="206"/>
        <end position="227"/>
    </location>
</feature>
<feature type="transmembrane region" description="Helical" evidence="6">
    <location>
        <begin position="52"/>
        <end position="73"/>
    </location>
</feature>
<dbReference type="SUPFAM" id="SSF103473">
    <property type="entry name" value="MFS general substrate transporter"/>
    <property type="match status" value="1"/>
</dbReference>
<dbReference type="PANTHER" id="PTHR43124">
    <property type="entry name" value="PURINE EFFLUX PUMP PBUE"/>
    <property type="match status" value="1"/>
</dbReference>
<feature type="transmembrane region" description="Helical" evidence="6">
    <location>
        <begin position="80"/>
        <end position="99"/>
    </location>
</feature>
<feature type="transmembrane region" description="Helical" evidence="6">
    <location>
        <begin position="270"/>
        <end position="288"/>
    </location>
</feature>
<sequence>MNNAPRIDVNRAPTIFAIALLAAVTPAPAVLGPLLVGVYVTDLGFTPQQGGYLIAAELIGAALSTLSTLFLIGRVSWHKILYSCICIIIAGYLISFMLTSFDMLIPVRFISGLALGTIMTLTIVVSGMMKDQERAFGFWSLGQIIFAVAGFAFLPHILPDIGVKGFFLIMAGFMTLLLFPVRFMPAAGRIEHQEGLRSIPAESKKLAPIGLFALLLFYTAIGGVWAYVERIANQAGFQADTIGYILSLSSVLGVAGAGAATWISKKYGRLLPALCGYLLIGLSVFLLFGLESAVFYTVASFAFKFAWWFTSPYLLANMTNLDPSGRIAILVNFVVACGMGLGPAIAATVLDYTQQNISDDLNYNAVLVFGLICLAISFPLLVIIIRANSKTD</sequence>
<keyword evidence="2" id="KW-1003">Cell membrane</keyword>
<evidence type="ECO:0000256" key="6">
    <source>
        <dbReference type="SAM" id="Phobius"/>
    </source>
</evidence>
<dbReference type="InterPro" id="IPR050189">
    <property type="entry name" value="MFS_Efflux_Transporters"/>
</dbReference>
<feature type="transmembrane region" description="Helical" evidence="6">
    <location>
        <begin position="136"/>
        <end position="154"/>
    </location>
</feature>
<dbReference type="GO" id="GO:0005886">
    <property type="term" value="C:plasma membrane"/>
    <property type="evidence" value="ECO:0007669"/>
    <property type="project" value="UniProtKB-SubCell"/>
</dbReference>
<dbReference type="Gene3D" id="1.20.1250.20">
    <property type="entry name" value="MFS general substrate transporter like domains"/>
    <property type="match status" value="1"/>
</dbReference>
<feature type="transmembrane region" description="Helical" evidence="6">
    <location>
        <begin position="166"/>
        <end position="185"/>
    </location>
</feature>
<evidence type="ECO:0000313" key="7">
    <source>
        <dbReference type="EMBL" id="VAV86596.1"/>
    </source>
</evidence>
<feature type="transmembrane region" description="Helical" evidence="6">
    <location>
        <begin position="294"/>
        <end position="315"/>
    </location>
</feature>
<dbReference type="Pfam" id="PF07690">
    <property type="entry name" value="MFS_1"/>
    <property type="match status" value="1"/>
</dbReference>
<feature type="transmembrane region" description="Helical" evidence="6">
    <location>
        <begin position="12"/>
        <end position="40"/>
    </location>
</feature>
<dbReference type="InterPro" id="IPR011701">
    <property type="entry name" value="MFS"/>
</dbReference>
<gene>
    <name evidence="7" type="ORF">MNBD_ALPHA02-2479</name>
</gene>
<evidence type="ECO:0000256" key="4">
    <source>
        <dbReference type="ARBA" id="ARBA00022989"/>
    </source>
</evidence>
<organism evidence="7">
    <name type="scientific">hydrothermal vent metagenome</name>
    <dbReference type="NCBI Taxonomy" id="652676"/>
    <lineage>
        <taxon>unclassified sequences</taxon>
        <taxon>metagenomes</taxon>
        <taxon>ecological metagenomes</taxon>
    </lineage>
</organism>
<accession>A0A3B0RCE9</accession>
<keyword evidence="4 6" id="KW-1133">Transmembrane helix</keyword>
<keyword evidence="3 6" id="KW-0812">Transmembrane</keyword>
<feature type="transmembrane region" description="Helical" evidence="6">
    <location>
        <begin position="327"/>
        <end position="350"/>
    </location>
</feature>
<comment type="subcellular location">
    <subcellularLocation>
        <location evidence="1">Cell membrane</location>
        <topology evidence="1">Multi-pass membrane protein</topology>
    </subcellularLocation>
</comment>
<reference evidence="7" key="1">
    <citation type="submission" date="2018-06" db="EMBL/GenBank/DDBJ databases">
        <authorList>
            <person name="Zhirakovskaya E."/>
        </authorList>
    </citation>
    <scope>NUCLEOTIDE SEQUENCE</scope>
</reference>
<dbReference type="InterPro" id="IPR036259">
    <property type="entry name" value="MFS_trans_sf"/>
</dbReference>
<feature type="transmembrane region" description="Helical" evidence="6">
    <location>
        <begin position="362"/>
        <end position="385"/>
    </location>
</feature>